<accession>A0A8T1U0C7</accession>
<evidence type="ECO:0000313" key="1">
    <source>
        <dbReference type="EMBL" id="KAG6952356.1"/>
    </source>
</evidence>
<reference evidence="1" key="1">
    <citation type="submission" date="2021-01" db="EMBL/GenBank/DDBJ databases">
        <title>Phytophthora aleatoria, a newly-described species from Pinus radiata is distinct from Phytophthora cactorum isolates based on comparative genomics.</title>
        <authorList>
            <person name="Mcdougal R."/>
            <person name="Panda P."/>
            <person name="Williams N."/>
            <person name="Studholme D.J."/>
        </authorList>
    </citation>
    <scope>NUCLEOTIDE SEQUENCE</scope>
    <source>
        <strain evidence="1">NZFS 3830</strain>
    </source>
</reference>
<sequence>MACFTDSDKARYALCWADRKHKILILNRGPTLAGTDSIRVRHRTIVRSKKQWRHSDMKNELRGPQMVELFFASFRRSIFMTISDRGRW</sequence>
<evidence type="ECO:0000313" key="2">
    <source>
        <dbReference type="Proteomes" id="UP000688947"/>
    </source>
</evidence>
<comment type="caution">
    <text evidence="1">The sequence shown here is derived from an EMBL/GenBank/DDBJ whole genome shotgun (WGS) entry which is preliminary data.</text>
</comment>
<dbReference type="Proteomes" id="UP000688947">
    <property type="component" value="Unassembled WGS sequence"/>
</dbReference>
<organism evidence="1 2">
    <name type="scientific">Phytophthora cactorum</name>
    <dbReference type="NCBI Taxonomy" id="29920"/>
    <lineage>
        <taxon>Eukaryota</taxon>
        <taxon>Sar</taxon>
        <taxon>Stramenopiles</taxon>
        <taxon>Oomycota</taxon>
        <taxon>Peronosporomycetes</taxon>
        <taxon>Peronosporales</taxon>
        <taxon>Peronosporaceae</taxon>
        <taxon>Phytophthora</taxon>
    </lineage>
</organism>
<evidence type="ECO:0008006" key="3">
    <source>
        <dbReference type="Google" id="ProtNLM"/>
    </source>
</evidence>
<dbReference type="EMBL" id="JAENGZ010000926">
    <property type="protein sequence ID" value="KAG6952356.1"/>
    <property type="molecule type" value="Genomic_DNA"/>
</dbReference>
<protein>
    <recommendedName>
        <fullName evidence="3">PiggyBac transposable element-derived protein domain-containing protein</fullName>
    </recommendedName>
</protein>
<dbReference type="AlphaFoldDB" id="A0A8T1U0C7"/>
<name>A0A8T1U0C7_9STRA</name>
<dbReference type="OrthoDB" id="88674at2759"/>
<proteinExistence type="predicted"/>
<gene>
    <name evidence="1" type="ORF">JG687_00013048</name>
</gene>